<proteinExistence type="predicted"/>
<dbReference type="AlphaFoldDB" id="A3K335"/>
<keyword evidence="3" id="KW-1185">Reference proteome</keyword>
<sequence length="28" mass="3084">MPDLDPNIAFLIAILIVLIVFPAFGRTI</sequence>
<reference evidence="2 3" key="1">
    <citation type="submission" date="2006-06" db="EMBL/GenBank/DDBJ databases">
        <authorList>
            <person name="Moran M.A."/>
            <person name="Ferriera S."/>
            <person name="Johnson J."/>
            <person name="Kravitz S."/>
            <person name="Beeson K."/>
            <person name="Sutton G."/>
            <person name="Rogers Y.-H."/>
            <person name="Friedman R."/>
            <person name="Frazier M."/>
            <person name="Venter J.C."/>
        </authorList>
    </citation>
    <scope>NUCLEOTIDE SEQUENCE [LARGE SCALE GENOMIC DNA]</scope>
    <source>
        <strain evidence="2 3">E-37</strain>
    </source>
</reference>
<protein>
    <submittedName>
        <fullName evidence="2">Uncharacterized protein</fullName>
    </submittedName>
</protein>
<evidence type="ECO:0000313" key="2">
    <source>
        <dbReference type="EMBL" id="EBA08594.1"/>
    </source>
</evidence>
<keyword evidence="1" id="KW-0812">Transmembrane</keyword>
<dbReference type="Proteomes" id="UP000005713">
    <property type="component" value="Unassembled WGS sequence"/>
</dbReference>
<gene>
    <name evidence="2" type="ORF">SSE37_17318</name>
</gene>
<dbReference type="EMBL" id="AAYA01000005">
    <property type="protein sequence ID" value="EBA08594.1"/>
    <property type="molecule type" value="Genomic_DNA"/>
</dbReference>
<evidence type="ECO:0000256" key="1">
    <source>
        <dbReference type="SAM" id="Phobius"/>
    </source>
</evidence>
<evidence type="ECO:0000313" key="3">
    <source>
        <dbReference type="Proteomes" id="UP000005713"/>
    </source>
</evidence>
<comment type="caution">
    <text evidence="2">The sequence shown here is derived from an EMBL/GenBank/DDBJ whole genome shotgun (WGS) entry which is preliminary data.</text>
</comment>
<organism evidence="2 3">
    <name type="scientific">Sagittula stellata (strain ATCC 700073 / DSM 11524 / E-37)</name>
    <dbReference type="NCBI Taxonomy" id="388399"/>
    <lineage>
        <taxon>Bacteria</taxon>
        <taxon>Pseudomonadati</taxon>
        <taxon>Pseudomonadota</taxon>
        <taxon>Alphaproteobacteria</taxon>
        <taxon>Rhodobacterales</taxon>
        <taxon>Roseobacteraceae</taxon>
        <taxon>Sagittula</taxon>
    </lineage>
</organism>
<keyword evidence="1" id="KW-1133">Transmembrane helix</keyword>
<feature type="transmembrane region" description="Helical" evidence="1">
    <location>
        <begin position="6"/>
        <end position="25"/>
    </location>
</feature>
<name>A3K335_SAGS3</name>
<accession>A3K335</accession>
<keyword evidence="1" id="KW-0472">Membrane</keyword>